<dbReference type="Proteomes" id="UP001164250">
    <property type="component" value="Chromosome 15"/>
</dbReference>
<proteinExistence type="predicted"/>
<gene>
    <name evidence="1" type="ORF">Patl1_34982</name>
</gene>
<organism evidence="1 2">
    <name type="scientific">Pistacia atlantica</name>
    <dbReference type="NCBI Taxonomy" id="434234"/>
    <lineage>
        <taxon>Eukaryota</taxon>
        <taxon>Viridiplantae</taxon>
        <taxon>Streptophyta</taxon>
        <taxon>Embryophyta</taxon>
        <taxon>Tracheophyta</taxon>
        <taxon>Spermatophyta</taxon>
        <taxon>Magnoliopsida</taxon>
        <taxon>eudicotyledons</taxon>
        <taxon>Gunneridae</taxon>
        <taxon>Pentapetalae</taxon>
        <taxon>rosids</taxon>
        <taxon>malvids</taxon>
        <taxon>Sapindales</taxon>
        <taxon>Anacardiaceae</taxon>
        <taxon>Pistacia</taxon>
    </lineage>
</organism>
<evidence type="ECO:0000313" key="2">
    <source>
        <dbReference type="Proteomes" id="UP001164250"/>
    </source>
</evidence>
<dbReference type="EMBL" id="CM047910">
    <property type="protein sequence ID" value="KAJ0075903.1"/>
    <property type="molecule type" value="Genomic_DNA"/>
</dbReference>
<keyword evidence="2" id="KW-1185">Reference proteome</keyword>
<protein>
    <submittedName>
        <fullName evidence="1">Uncharacterized protein</fullName>
    </submittedName>
</protein>
<name>A0ACC0ZW67_9ROSI</name>
<accession>A0ACC0ZW67</accession>
<evidence type="ECO:0000313" key="1">
    <source>
        <dbReference type="EMBL" id="KAJ0075903.1"/>
    </source>
</evidence>
<comment type="caution">
    <text evidence="1">The sequence shown here is derived from an EMBL/GenBank/DDBJ whole genome shotgun (WGS) entry which is preliminary data.</text>
</comment>
<sequence>MASSQNLKVAFMAALIVSMLMGGRHINSVDAKITCEQVTLTPCIGYGVMGGVVPASCCQGIRALNAASNTTEDRRAQCNCVKEGAAKIPGLDYDRVNTLPGICGSNCPYKLTHDLDCSKSDFSPS</sequence>
<reference evidence="2" key="1">
    <citation type="journal article" date="2023" name="G3 (Bethesda)">
        <title>Genome assembly and association tests identify interacting loci associated with vigor, precocity, and sex in interspecific pistachio rootstocks.</title>
        <authorList>
            <person name="Palmer W."/>
            <person name="Jacygrad E."/>
            <person name="Sagayaradj S."/>
            <person name="Cavanaugh K."/>
            <person name="Han R."/>
            <person name="Bertier L."/>
            <person name="Beede B."/>
            <person name="Kafkas S."/>
            <person name="Golino D."/>
            <person name="Preece J."/>
            <person name="Michelmore R."/>
        </authorList>
    </citation>
    <scope>NUCLEOTIDE SEQUENCE [LARGE SCALE GENOMIC DNA]</scope>
</reference>